<keyword evidence="8 11" id="KW-0406">Ion transport</keyword>
<accession>A0A542X9J9</accession>
<dbReference type="InterPro" id="IPR000568">
    <property type="entry name" value="ATP_synth_F0_asu"/>
</dbReference>
<evidence type="ECO:0000256" key="5">
    <source>
        <dbReference type="ARBA" id="ARBA00022692"/>
    </source>
</evidence>
<keyword evidence="3 11" id="KW-0813">Transport</keyword>
<reference evidence="13 14" key="1">
    <citation type="submission" date="2019-06" db="EMBL/GenBank/DDBJ databases">
        <title>Sequencing the genomes of 1000 actinobacteria strains.</title>
        <authorList>
            <person name="Klenk H.-P."/>
        </authorList>
    </citation>
    <scope>NUCLEOTIDE SEQUENCE [LARGE SCALE GENOMIC DNA]</scope>
    <source>
        <strain evidence="13 14">DSM 24617</strain>
    </source>
</reference>
<dbReference type="PANTHER" id="PTHR11410">
    <property type="entry name" value="ATP SYNTHASE SUBUNIT A"/>
    <property type="match status" value="1"/>
</dbReference>
<evidence type="ECO:0000256" key="2">
    <source>
        <dbReference type="ARBA" id="ARBA00006810"/>
    </source>
</evidence>
<organism evidence="13 14">
    <name type="scientific">Barrientosiimonas humi</name>
    <dbReference type="NCBI Taxonomy" id="999931"/>
    <lineage>
        <taxon>Bacteria</taxon>
        <taxon>Bacillati</taxon>
        <taxon>Actinomycetota</taxon>
        <taxon>Actinomycetes</taxon>
        <taxon>Micrococcales</taxon>
        <taxon>Dermacoccaceae</taxon>
        <taxon>Barrientosiimonas</taxon>
    </lineage>
</organism>
<dbReference type="RefSeq" id="WP_236022242.1">
    <property type="nucleotide sequence ID" value="NZ_CAJTBP010000001.1"/>
</dbReference>
<comment type="caution">
    <text evidence="13">The sequence shown here is derived from an EMBL/GenBank/DDBJ whole genome shotgun (WGS) entry which is preliminary data.</text>
</comment>
<feature type="transmembrane region" description="Helical" evidence="11">
    <location>
        <begin position="229"/>
        <end position="248"/>
    </location>
</feature>
<dbReference type="PRINTS" id="PR00123">
    <property type="entry name" value="ATPASEA"/>
</dbReference>
<dbReference type="GO" id="GO:0045259">
    <property type="term" value="C:proton-transporting ATP synthase complex"/>
    <property type="evidence" value="ECO:0007669"/>
    <property type="project" value="UniProtKB-KW"/>
</dbReference>
<feature type="transmembrane region" description="Helical" evidence="11">
    <location>
        <begin position="137"/>
        <end position="154"/>
    </location>
</feature>
<feature type="transmembrane region" description="Helical" evidence="11">
    <location>
        <begin position="46"/>
        <end position="66"/>
    </location>
</feature>
<dbReference type="PROSITE" id="PS00449">
    <property type="entry name" value="ATPASE_A"/>
    <property type="match status" value="1"/>
</dbReference>
<name>A0A542X9J9_9MICO</name>
<sequence>MSLSALSAQAVAALPAADDGSGRTGHFPPSPESFWLPLVSVGPVAITRIMVIALISMLALAGWLLWSTKNATVVPSKKQWVTEQAYSFVRGGIAEDSIGSREFIKYVPLLFSLFLFILLNNLMGIIPPFQIPTMSRIGFPIALTAIVYVVYHWIGIKKHGGLVGYVKWMIPPGIPGWLLPLIAFLELMTFFITRPLTLALRLFGNMFAGHMLLLVFIVGGVELFLADSIALKLVAIPAWLMAVVMTAFEALIQFLQAYVFTLLAASYIGGALADDH</sequence>
<evidence type="ECO:0000256" key="11">
    <source>
        <dbReference type="HAMAP-Rule" id="MF_01393"/>
    </source>
</evidence>
<proteinExistence type="inferred from homology"/>
<keyword evidence="6 11" id="KW-0375">Hydrogen ion transport</keyword>
<keyword evidence="14" id="KW-1185">Reference proteome</keyword>
<dbReference type="PANTHER" id="PTHR11410:SF0">
    <property type="entry name" value="ATP SYNTHASE SUBUNIT A"/>
    <property type="match status" value="1"/>
</dbReference>
<evidence type="ECO:0000256" key="12">
    <source>
        <dbReference type="RuleBase" id="RU000483"/>
    </source>
</evidence>
<keyword evidence="11" id="KW-1003">Cell membrane</keyword>
<dbReference type="Proteomes" id="UP000318336">
    <property type="component" value="Unassembled WGS sequence"/>
</dbReference>
<dbReference type="InterPro" id="IPR045083">
    <property type="entry name" value="ATP_synth_F0_asu_bact/mt"/>
</dbReference>
<dbReference type="Gene3D" id="1.20.120.220">
    <property type="entry name" value="ATP synthase, F0 complex, subunit A"/>
    <property type="match status" value="1"/>
</dbReference>
<dbReference type="InterPro" id="IPR023011">
    <property type="entry name" value="ATP_synth_F0_asu_AS"/>
</dbReference>
<evidence type="ECO:0000313" key="14">
    <source>
        <dbReference type="Proteomes" id="UP000318336"/>
    </source>
</evidence>
<evidence type="ECO:0000256" key="4">
    <source>
        <dbReference type="ARBA" id="ARBA00022547"/>
    </source>
</evidence>
<comment type="function">
    <text evidence="11 12">Key component of the proton channel; it plays a direct role in the translocation of protons across the membrane.</text>
</comment>
<feature type="transmembrane region" description="Helical" evidence="11">
    <location>
        <begin position="198"/>
        <end position="217"/>
    </location>
</feature>
<dbReference type="GO" id="GO:0005886">
    <property type="term" value="C:plasma membrane"/>
    <property type="evidence" value="ECO:0007669"/>
    <property type="project" value="UniProtKB-SubCell"/>
</dbReference>
<evidence type="ECO:0000256" key="3">
    <source>
        <dbReference type="ARBA" id="ARBA00022448"/>
    </source>
</evidence>
<dbReference type="CDD" id="cd00310">
    <property type="entry name" value="ATP-synt_Fo_a_6"/>
    <property type="match status" value="1"/>
</dbReference>
<comment type="subcellular location">
    <subcellularLocation>
        <location evidence="11 12">Cell membrane</location>
        <topology evidence="11 12">Multi-pass membrane protein</topology>
    </subcellularLocation>
    <subcellularLocation>
        <location evidence="1">Membrane</location>
        <topology evidence="1">Multi-pass membrane protein</topology>
    </subcellularLocation>
</comment>
<dbReference type="HAMAP" id="MF_01393">
    <property type="entry name" value="ATP_synth_a_bact"/>
    <property type="match status" value="1"/>
</dbReference>
<evidence type="ECO:0000256" key="1">
    <source>
        <dbReference type="ARBA" id="ARBA00004141"/>
    </source>
</evidence>
<dbReference type="SUPFAM" id="SSF81336">
    <property type="entry name" value="F1F0 ATP synthase subunit A"/>
    <property type="match status" value="1"/>
</dbReference>
<dbReference type="NCBIfam" id="TIGR01131">
    <property type="entry name" value="ATP_synt_6_or_A"/>
    <property type="match status" value="1"/>
</dbReference>
<evidence type="ECO:0000313" key="13">
    <source>
        <dbReference type="EMBL" id="TQL32474.1"/>
    </source>
</evidence>
<keyword evidence="10 11" id="KW-0066">ATP synthesis</keyword>
<keyword evidence="5 11" id="KW-0812">Transmembrane</keyword>
<dbReference type="AlphaFoldDB" id="A0A542X9J9"/>
<keyword evidence="4 11" id="KW-0138">CF(0)</keyword>
<keyword evidence="9 11" id="KW-0472">Membrane</keyword>
<evidence type="ECO:0000256" key="6">
    <source>
        <dbReference type="ARBA" id="ARBA00022781"/>
    </source>
</evidence>
<evidence type="ECO:0000256" key="7">
    <source>
        <dbReference type="ARBA" id="ARBA00022989"/>
    </source>
</evidence>
<feature type="transmembrane region" description="Helical" evidence="11">
    <location>
        <begin position="109"/>
        <end position="131"/>
    </location>
</feature>
<gene>
    <name evidence="11" type="primary">atpB</name>
    <name evidence="13" type="ORF">FB554_0600</name>
</gene>
<evidence type="ECO:0000256" key="8">
    <source>
        <dbReference type="ARBA" id="ARBA00023065"/>
    </source>
</evidence>
<dbReference type="GO" id="GO:0046933">
    <property type="term" value="F:proton-transporting ATP synthase activity, rotational mechanism"/>
    <property type="evidence" value="ECO:0007669"/>
    <property type="project" value="UniProtKB-UniRule"/>
</dbReference>
<dbReference type="InterPro" id="IPR035908">
    <property type="entry name" value="F0_ATP_A_sf"/>
</dbReference>
<dbReference type="Pfam" id="PF00119">
    <property type="entry name" value="ATP-synt_A"/>
    <property type="match status" value="1"/>
</dbReference>
<evidence type="ECO:0000256" key="10">
    <source>
        <dbReference type="ARBA" id="ARBA00023310"/>
    </source>
</evidence>
<keyword evidence="7 11" id="KW-1133">Transmembrane helix</keyword>
<evidence type="ECO:0000256" key="9">
    <source>
        <dbReference type="ARBA" id="ARBA00023136"/>
    </source>
</evidence>
<comment type="similarity">
    <text evidence="2 11 12">Belongs to the ATPase A chain family.</text>
</comment>
<dbReference type="EMBL" id="VFOK01000001">
    <property type="protein sequence ID" value="TQL32474.1"/>
    <property type="molecule type" value="Genomic_DNA"/>
</dbReference>
<protein>
    <recommendedName>
        <fullName evidence="11 12">ATP synthase subunit a</fullName>
    </recommendedName>
    <alternativeName>
        <fullName evidence="11">ATP synthase F0 sector subunit a</fullName>
    </alternativeName>
    <alternativeName>
        <fullName evidence="11">F-ATPase subunit 6</fullName>
    </alternativeName>
</protein>